<accession>A0A923M8K9</accession>
<evidence type="ECO:0000313" key="2">
    <source>
        <dbReference type="Proteomes" id="UP000596827"/>
    </source>
</evidence>
<dbReference type="Proteomes" id="UP000596827">
    <property type="component" value="Unassembled WGS sequence"/>
</dbReference>
<comment type="caution">
    <text evidence="1">The sequence shown here is derived from an EMBL/GenBank/DDBJ whole genome shotgun (WGS) entry which is preliminary data.</text>
</comment>
<dbReference type="EMBL" id="JACORU010000005">
    <property type="protein sequence ID" value="MBC5765813.1"/>
    <property type="molecule type" value="Genomic_DNA"/>
</dbReference>
<organism evidence="1 2">
    <name type="scientific">Ramlibacter albus</name>
    <dbReference type="NCBI Taxonomy" id="2079448"/>
    <lineage>
        <taxon>Bacteria</taxon>
        <taxon>Pseudomonadati</taxon>
        <taxon>Pseudomonadota</taxon>
        <taxon>Betaproteobacteria</taxon>
        <taxon>Burkholderiales</taxon>
        <taxon>Comamonadaceae</taxon>
        <taxon>Ramlibacter</taxon>
    </lineage>
</organism>
<gene>
    <name evidence="1" type="ORF">H8R02_15195</name>
</gene>
<dbReference type="RefSeq" id="WP_187082285.1">
    <property type="nucleotide sequence ID" value="NZ_JACORU010000005.1"/>
</dbReference>
<sequence>MSEKFSLREHTAPLWADYDAAIADETVAFNDLQSAILRDLSLEEKRELRTDARLRLRAAASRKMAAHRALMKRLTAHRPR</sequence>
<name>A0A923M8K9_9BURK</name>
<reference evidence="1" key="1">
    <citation type="submission" date="2020-08" db="EMBL/GenBank/DDBJ databases">
        <title>Ramlibacter sp. GTP1 16S ribosomal RNA gene genome sequencing and assembly.</title>
        <authorList>
            <person name="Kang M."/>
        </authorList>
    </citation>
    <scope>NUCLEOTIDE SEQUENCE</scope>
    <source>
        <strain evidence="1">GTP1</strain>
    </source>
</reference>
<keyword evidence="2" id="KW-1185">Reference proteome</keyword>
<proteinExistence type="predicted"/>
<dbReference type="AlphaFoldDB" id="A0A923M8K9"/>
<protein>
    <submittedName>
        <fullName evidence="1">Uncharacterized protein</fullName>
    </submittedName>
</protein>
<evidence type="ECO:0000313" key="1">
    <source>
        <dbReference type="EMBL" id="MBC5765813.1"/>
    </source>
</evidence>